<dbReference type="Proteomes" id="UP001286313">
    <property type="component" value="Unassembled WGS sequence"/>
</dbReference>
<dbReference type="EMBL" id="JAWQEG010005871">
    <property type="protein sequence ID" value="KAK3856481.1"/>
    <property type="molecule type" value="Genomic_DNA"/>
</dbReference>
<evidence type="ECO:0000313" key="1">
    <source>
        <dbReference type="EMBL" id="KAK3856481.1"/>
    </source>
</evidence>
<gene>
    <name evidence="1" type="ORF">Pcinc_037199</name>
</gene>
<evidence type="ECO:0000313" key="2">
    <source>
        <dbReference type="Proteomes" id="UP001286313"/>
    </source>
</evidence>
<proteinExistence type="predicted"/>
<protein>
    <submittedName>
        <fullName evidence="1">Uncharacterized protein</fullName>
    </submittedName>
</protein>
<reference evidence="1" key="1">
    <citation type="submission" date="2023-10" db="EMBL/GenBank/DDBJ databases">
        <title>Genome assemblies of two species of porcelain crab, Petrolisthes cinctipes and Petrolisthes manimaculis (Anomura: Porcellanidae).</title>
        <authorList>
            <person name="Angst P."/>
        </authorList>
    </citation>
    <scope>NUCLEOTIDE SEQUENCE</scope>
    <source>
        <strain evidence="1">PB745_01</strain>
        <tissue evidence="1">Gill</tissue>
    </source>
</reference>
<accession>A0AAE1EP54</accession>
<sequence length="91" mass="10111">MGGLGGGWVLRMWGVRNEKEGRGEGKERGRNEEEGEVVEVLSIWGMRNEKEGREEDGEVDKECVRGCEGKDDDDVVDAGVKGKMLLLMMLV</sequence>
<name>A0AAE1EP54_PETCI</name>
<keyword evidence="2" id="KW-1185">Reference proteome</keyword>
<dbReference type="AlphaFoldDB" id="A0AAE1EP54"/>
<comment type="caution">
    <text evidence="1">The sequence shown here is derived from an EMBL/GenBank/DDBJ whole genome shotgun (WGS) entry which is preliminary data.</text>
</comment>
<organism evidence="1 2">
    <name type="scientific">Petrolisthes cinctipes</name>
    <name type="common">Flat porcelain crab</name>
    <dbReference type="NCBI Taxonomy" id="88211"/>
    <lineage>
        <taxon>Eukaryota</taxon>
        <taxon>Metazoa</taxon>
        <taxon>Ecdysozoa</taxon>
        <taxon>Arthropoda</taxon>
        <taxon>Crustacea</taxon>
        <taxon>Multicrustacea</taxon>
        <taxon>Malacostraca</taxon>
        <taxon>Eumalacostraca</taxon>
        <taxon>Eucarida</taxon>
        <taxon>Decapoda</taxon>
        <taxon>Pleocyemata</taxon>
        <taxon>Anomura</taxon>
        <taxon>Galatheoidea</taxon>
        <taxon>Porcellanidae</taxon>
        <taxon>Petrolisthes</taxon>
    </lineage>
</organism>